<dbReference type="Pfam" id="PF00155">
    <property type="entry name" value="Aminotran_1_2"/>
    <property type="match status" value="1"/>
</dbReference>
<evidence type="ECO:0000256" key="2">
    <source>
        <dbReference type="ARBA" id="ARBA00012224"/>
    </source>
</evidence>
<dbReference type="InterPro" id="IPR015422">
    <property type="entry name" value="PyrdxlP-dep_Trfase_small"/>
</dbReference>
<organism evidence="7 8">
    <name type="scientific">Sulfuriroseicoccus oceanibius</name>
    <dbReference type="NCBI Taxonomy" id="2707525"/>
    <lineage>
        <taxon>Bacteria</taxon>
        <taxon>Pseudomonadati</taxon>
        <taxon>Verrucomicrobiota</taxon>
        <taxon>Verrucomicrobiia</taxon>
        <taxon>Verrucomicrobiales</taxon>
        <taxon>Verrucomicrobiaceae</taxon>
        <taxon>Sulfuriroseicoccus</taxon>
    </lineage>
</organism>
<dbReference type="RefSeq" id="WP_164364834.1">
    <property type="nucleotide sequence ID" value="NZ_CP066776.1"/>
</dbReference>
<dbReference type="InterPro" id="IPR004839">
    <property type="entry name" value="Aminotransferase_I/II_large"/>
</dbReference>
<dbReference type="InterPro" id="IPR051798">
    <property type="entry name" value="Class-II_PLP-Dep_Aminotrans"/>
</dbReference>
<dbReference type="Gene3D" id="3.40.640.10">
    <property type="entry name" value="Type I PLP-dependent aspartate aminotransferase-like (Major domain)"/>
    <property type="match status" value="1"/>
</dbReference>
<evidence type="ECO:0000256" key="4">
    <source>
        <dbReference type="ARBA" id="ARBA00023239"/>
    </source>
</evidence>
<dbReference type="NCBIfam" id="TIGR04350">
    <property type="entry name" value="C_S_lyase_PatB"/>
    <property type="match status" value="1"/>
</dbReference>
<dbReference type="EC" id="4.4.1.13" evidence="2"/>
<dbReference type="Gene3D" id="3.90.1150.10">
    <property type="entry name" value="Aspartate Aminotransferase, domain 1"/>
    <property type="match status" value="1"/>
</dbReference>
<dbReference type="GO" id="GO:0047804">
    <property type="term" value="F:cysteine-S-conjugate beta-lyase activity"/>
    <property type="evidence" value="ECO:0007669"/>
    <property type="project" value="UniProtKB-EC"/>
</dbReference>
<name>A0A6B3LEY7_9BACT</name>
<evidence type="ECO:0000256" key="5">
    <source>
        <dbReference type="ARBA" id="ARBA00037974"/>
    </source>
</evidence>
<dbReference type="AlphaFoldDB" id="A0A6B3LEY7"/>
<keyword evidence="3" id="KW-0663">Pyridoxal phosphate</keyword>
<accession>A0A6B3LEY7</accession>
<dbReference type="InterPro" id="IPR015424">
    <property type="entry name" value="PyrdxlP-dep_Trfase"/>
</dbReference>
<evidence type="ECO:0000313" key="8">
    <source>
        <dbReference type="Proteomes" id="UP000475117"/>
    </source>
</evidence>
<evidence type="ECO:0000259" key="6">
    <source>
        <dbReference type="Pfam" id="PF00155"/>
    </source>
</evidence>
<dbReference type="PANTHER" id="PTHR43525:SF1">
    <property type="entry name" value="PROTEIN MALY"/>
    <property type="match status" value="1"/>
</dbReference>
<proteinExistence type="inferred from homology"/>
<dbReference type="InterPro" id="IPR027619">
    <property type="entry name" value="C-S_lyase_PatB-like"/>
</dbReference>
<evidence type="ECO:0000256" key="1">
    <source>
        <dbReference type="ARBA" id="ARBA00001933"/>
    </source>
</evidence>
<dbReference type="KEGG" id="soa:G3M56_000380"/>
<keyword evidence="4 7" id="KW-0456">Lyase</keyword>
<sequence length="385" mass="42556">MLTSPDRRDSDSIKWKLFAKPGKDILPMWVADMDFTSPQPVLDAMHERIDHGVFGYSLAPDSLTDTVTHYLKRQHGQSVQARALVWLPGLVPALSVVSRAVGEPDDEVMIMTPVYAPFFSAPADGGKQCIEAPLARDEVSGTYHIDLETLERKVTPKTKLLVLCNPHNPVGRAFSYEEVEAVATFCAERDIILCSDEIHCDLILDDIKHTTAIQFEGHKGLRTITLMAPSKTYNIAGLGLSYAVIPDASLRTAFRKAMGGYVPHPSPLSYVAAEAAYKHGEPWRQELLTTLRANRDLLEREINAIPGLRMAHLEATYLAWIDCSELKIDPSTSLHSFFLDQAGIAFSKGSDYGDSHFIRMNFGCPTSTVEDALDRMRKAIGALGN</sequence>
<dbReference type="EMBL" id="CP066776">
    <property type="protein sequence ID" value="QQL45079.1"/>
    <property type="molecule type" value="Genomic_DNA"/>
</dbReference>
<dbReference type="Proteomes" id="UP000475117">
    <property type="component" value="Chromosome"/>
</dbReference>
<evidence type="ECO:0000313" key="7">
    <source>
        <dbReference type="EMBL" id="QQL45079.1"/>
    </source>
</evidence>
<comment type="similarity">
    <text evidence="5">Belongs to the class-II pyridoxal-phosphate-dependent aminotransferase family. MalY/PatB cystathionine beta-lyase subfamily.</text>
</comment>
<gene>
    <name evidence="7" type="ORF">G3M56_000380</name>
</gene>
<reference evidence="7 8" key="1">
    <citation type="submission" date="2020-12" db="EMBL/GenBank/DDBJ databases">
        <title>Sulforoseuscoccus oceanibium gen. nov., sp. nov., a representative of the phylum Verrucomicrobia with special cytoplasmic membrane, and proposal of Sulforoseuscoccusaceae fam. nov.</title>
        <authorList>
            <person name="Xi F."/>
        </authorList>
    </citation>
    <scope>NUCLEOTIDE SEQUENCE [LARGE SCALE GENOMIC DNA]</scope>
    <source>
        <strain evidence="7 8">T37</strain>
    </source>
</reference>
<protein>
    <recommendedName>
        <fullName evidence="2">cysteine-S-conjugate beta-lyase</fullName>
        <ecNumber evidence="2">4.4.1.13</ecNumber>
    </recommendedName>
</protein>
<evidence type="ECO:0000256" key="3">
    <source>
        <dbReference type="ARBA" id="ARBA00022898"/>
    </source>
</evidence>
<comment type="cofactor">
    <cofactor evidence="1">
        <name>pyridoxal 5'-phosphate</name>
        <dbReference type="ChEBI" id="CHEBI:597326"/>
    </cofactor>
</comment>
<dbReference type="InterPro" id="IPR015421">
    <property type="entry name" value="PyrdxlP-dep_Trfase_major"/>
</dbReference>
<keyword evidence="8" id="KW-1185">Reference proteome</keyword>
<dbReference type="PANTHER" id="PTHR43525">
    <property type="entry name" value="PROTEIN MALY"/>
    <property type="match status" value="1"/>
</dbReference>
<dbReference type="GO" id="GO:0030170">
    <property type="term" value="F:pyridoxal phosphate binding"/>
    <property type="evidence" value="ECO:0007669"/>
    <property type="project" value="InterPro"/>
</dbReference>
<dbReference type="CDD" id="cd00609">
    <property type="entry name" value="AAT_like"/>
    <property type="match status" value="1"/>
</dbReference>
<dbReference type="SUPFAM" id="SSF53383">
    <property type="entry name" value="PLP-dependent transferases"/>
    <property type="match status" value="1"/>
</dbReference>
<feature type="domain" description="Aminotransferase class I/classII large" evidence="6">
    <location>
        <begin position="40"/>
        <end position="375"/>
    </location>
</feature>